<evidence type="ECO:0000256" key="1">
    <source>
        <dbReference type="SAM" id="Phobius"/>
    </source>
</evidence>
<proteinExistence type="predicted"/>
<gene>
    <name evidence="2" type="ORF">P0Y49_07210</name>
</gene>
<feature type="transmembrane region" description="Helical" evidence="1">
    <location>
        <begin position="50"/>
        <end position="72"/>
    </location>
</feature>
<dbReference type="AlphaFoldDB" id="A0AAJ5WCF9"/>
<feature type="transmembrane region" description="Helical" evidence="1">
    <location>
        <begin position="101"/>
        <end position="121"/>
    </location>
</feature>
<feature type="transmembrane region" description="Helical" evidence="1">
    <location>
        <begin position="20"/>
        <end position="38"/>
    </location>
</feature>
<accession>A0AAJ5WCF9</accession>
<name>A0AAJ5WCF9_9SPHI</name>
<sequence>MNVLKITKYDVSGRNYTPYLLFGLCLLLWPLLQWLVMSSDPTIGFIDPNIWLLILLSLISFLMVTSLCWWLLQRFWMSMGLPLLSDMVLQFKRMELWQQLGFYWASFALLLLAAIGVLTAIA</sequence>
<evidence type="ECO:0000313" key="2">
    <source>
        <dbReference type="EMBL" id="WEK20924.1"/>
    </source>
</evidence>
<reference evidence="2" key="1">
    <citation type="submission" date="2023-03" db="EMBL/GenBank/DDBJ databases">
        <title>Andean soil-derived lignocellulolytic bacterial consortium as a source of novel taxa and putative plastic-active enzymes.</title>
        <authorList>
            <person name="Diaz-Garcia L."/>
            <person name="Chuvochina M."/>
            <person name="Feuerriegel G."/>
            <person name="Bunk B."/>
            <person name="Sproer C."/>
            <person name="Streit W.R."/>
            <person name="Rodriguez L.M."/>
            <person name="Overmann J."/>
            <person name="Jimenez D.J."/>
        </authorList>
    </citation>
    <scope>NUCLEOTIDE SEQUENCE</scope>
    <source>
        <strain evidence="2">MAG 3858</strain>
    </source>
</reference>
<evidence type="ECO:0000313" key="3">
    <source>
        <dbReference type="Proteomes" id="UP001214530"/>
    </source>
</evidence>
<dbReference type="Proteomes" id="UP001214530">
    <property type="component" value="Chromosome"/>
</dbReference>
<protein>
    <submittedName>
        <fullName evidence="2">Uncharacterized protein</fullName>
    </submittedName>
</protein>
<dbReference type="EMBL" id="CP119313">
    <property type="protein sequence ID" value="WEK20924.1"/>
    <property type="molecule type" value="Genomic_DNA"/>
</dbReference>
<keyword evidence="1" id="KW-1133">Transmembrane helix</keyword>
<keyword evidence="1" id="KW-0812">Transmembrane</keyword>
<keyword evidence="1" id="KW-0472">Membrane</keyword>
<organism evidence="2 3">
    <name type="scientific">Candidatus Pedobacter colombiensis</name>
    <dbReference type="NCBI Taxonomy" id="3121371"/>
    <lineage>
        <taxon>Bacteria</taxon>
        <taxon>Pseudomonadati</taxon>
        <taxon>Bacteroidota</taxon>
        <taxon>Sphingobacteriia</taxon>
        <taxon>Sphingobacteriales</taxon>
        <taxon>Sphingobacteriaceae</taxon>
        <taxon>Pedobacter</taxon>
    </lineage>
</organism>